<reference evidence="2" key="1">
    <citation type="submission" date="2024-02" db="EMBL/GenBank/DDBJ databases">
        <authorList>
            <consortium name="ELIXIR-Norway"/>
            <consortium name="Elixir Norway"/>
        </authorList>
    </citation>
    <scope>NUCLEOTIDE SEQUENCE</scope>
</reference>
<feature type="compositionally biased region" description="Polar residues" evidence="1">
    <location>
        <begin position="39"/>
        <end position="56"/>
    </location>
</feature>
<feature type="compositionally biased region" description="Basic and acidic residues" evidence="1">
    <location>
        <begin position="389"/>
        <end position="400"/>
    </location>
</feature>
<evidence type="ECO:0000256" key="1">
    <source>
        <dbReference type="SAM" id="MobiDB-lite"/>
    </source>
</evidence>
<dbReference type="InterPro" id="IPR040256">
    <property type="entry name" value="At4g02000-like"/>
</dbReference>
<protein>
    <submittedName>
        <fullName evidence="2">Uncharacterized protein</fullName>
    </submittedName>
</protein>
<evidence type="ECO:0000313" key="2">
    <source>
        <dbReference type="EMBL" id="CAK9209759.1"/>
    </source>
</evidence>
<keyword evidence="3" id="KW-1185">Reference proteome</keyword>
<name>A0ABP0U1C0_9BRYO</name>
<dbReference type="Proteomes" id="UP001497512">
    <property type="component" value="Chromosome 17"/>
</dbReference>
<organism evidence="2 3">
    <name type="scientific">Sphagnum troendelagicum</name>
    <dbReference type="NCBI Taxonomy" id="128251"/>
    <lineage>
        <taxon>Eukaryota</taxon>
        <taxon>Viridiplantae</taxon>
        <taxon>Streptophyta</taxon>
        <taxon>Embryophyta</taxon>
        <taxon>Bryophyta</taxon>
        <taxon>Sphagnophytina</taxon>
        <taxon>Sphagnopsida</taxon>
        <taxon>Sphagnales</taxon>
        <taxon>Sphagnaceae</taxon>
        <taxon>Sphagnum</taxon>
    </lineage>
</organism>
<dbReference type="PANTHER" id="PTHR31286">
    <property type="entry name" value="GLYCINE-RICH CELL WALL STRUCTURAL PROTEIN 1.8-LIKE"/>
    <property type="match status" value="1"/>
</dbReference>
<feature type="region of interest" description="Disordered" evidence="1">
    <location>
        <begin position="442"/>
        <end position="476"/>
    </location>
</feature>
<feature type="region of interest" description="Disordered" evidence="1">
    <location>
        <begin position="1"/>
        <end position="80"/>
    </location>
</feature>
<gene>
    <name evidence="2" type="ORF">CSSPTR1EN2_LOCUS10048</name>
</gene>
<dbReference type="EMBL" id="OZ019909">
    <property type="protein sequence ID" value="CAK9209759.1"/>
    <property type="molecule type" value="Genomic_DNA"/>
</dbReference>
<sequence>MGKGEGSKFRGASAERWGATEGLPSKELVSSKGLVGRGKQSTTSATALNTSRTTHPTYGPRPTAPTGVDHQSPSPVDPSIETEAEFPAEMVLKMHGVAANKAHRIIIGRTLGGRASFKALHECLKLHLPISFASTTLLIRGYFLILFDNEEGAIATRKFTMVDSSGLSLSFSRFSPDFDASAQGAEALLTHTIKMHFPDVHEQFRNAKALTIMANKLGEVLDIEAEDSYIKRLAGPMVTLEVLDISKLAGFIRIPFMSEGAGTANSIRQRILYSGLPNQCRKGRKFGHHARTCNTNLARPQEGPAHRNSPRRESSGGASAPKDLARNAISSIKPKPPSSTPTELQKKKGVASRKDSPAAMEPPQLPAQPSEGGNPDFGGSAQVASSKNPDSKGMRDHEMPDLPESATCPKSESHSEKGQGPACTPTANIKAPLDLLAREGSQRATWEATPNPFATLGKKSKEDRDLSEPLVEPTGGWIFQGKKRNTSTLAPTRQESPQALLHTPQRDATLGEKRGLLHSEVHQSYFTSLGISTPANKEPFRVRIWPILIRENDDQKEVLMHSKPHTLLSLPLNIRYVGPAIEPEAEWTPNVAWADHIHQVELELEEQSLRFKFTISKRPQLEWSWQEALSRGGMECTILVPIHTGAKWVSVQKRKHLHWKALEQTLNLDNEVAFAAPAHNLLMTSGEEDLTR</sequence>
<dbReference type="PANTHER" id="PTHR31286:SF180">
    <property type="entry name" value="OS10G0362600 PROTEIN"/>
    <property type="match status" value="1"/>
</dbReference>
<feature type="region of interest" description="Disordered" evidence="1">
    <location>
        <begin position="291"/>
        <end position="427"/>
    </location>
</feature>
<evidence type="ECO:0000313" key="3">
    <source>
        <dbReference type="Proteomes" id="UP001497512"/>
    </source>
</evidence>
<accession>A0ABP0U1C0</accession>
<proteinExistence type="predicted"/>